<reference evidence="1 2" key="1">
    <citation type="submission" date="2019-07" db="EMBL/GenBank/DDBJ databases">
        <title>Whole genome shotgun sequence of Lactobacillus zymae NBRC 107157.</title>
        <authorList>
            <person name="Hosoyama A."/>
            <person name="Uohara A."/>
            <person name="Ohji S."/>
            <person name="Ichikawa N."/>
        </authorList>
    </citation>
    <scope>NUCLEOTIDE SEQUENCE [LARGE SCALE GENOMIC DNA]</scope>
    <source>
        <strain evidence="1 2">NBRC 107157</strain>
    </source>
</reference>
<keyword evidence="2" id="KW-1185">Reference proteome</keyword>
<proteinExistence type="predicted"/>
<dbReference type="Proteomes" id="UP000321794">
    <property type="component" value="Unassembled WGS sequence"/>
</dbReference>
<gene>
    <name evidence="1" type="ORF">LZY01_01900</name>
</gene>
<organism evidence="1 2">
    <name type="scientific">Levilactobacillus zymae</name>
    <dbReference type="NCBI Taxonomy" id="267363"/>
    <lineage>
        <taxon>Bacteria</taxon>
        <taxon>Bacillati</taxon>
        <taxon>Bacillota</taxon>
        <taxon>Bacilli</taxon>
        <taxon>Lactobacillales</taxon>
        <taxon>Lactobacillaceae</taxon>
        <taxon>Levilactobacillus</taxon>
    </lineage>
</organism>
<dbReference type="EMBL" id="BJZK01000001">
    <property type="protein sequence ID" value="GEO71022.1"/>
    <property type="molecule type" value="Genomic_DNA"/>
</dbReference>
<dbReference type="RefSeq" id="WP_057730760.1">
    <property type="nucleotide sequence ID" value="NZ_BJZK01000001.1"/>
</dbReference>
<evidence type="ECO:0000313" key="2">
    <source>
        <dbReference type="Proteomes" id="UP000321794"/>
    </source>
</evidence>
<evidence type="ECO:0000313" key="1">
    <source>
        <dbReference type="EMBL" id="GEO71022.1"/>
    </source>
</evidence>
<comment type="caution">
    <text evidence="1">The sequence shown here is derived from an EMBL/GenBank/DDBJ whole genome shotgun (WGS) entry which is preliminary data.</text>
</comment>
<name>A0ABQ0WX51_9LACO</name>
<protein>
    <submittedName>
        <fullName evidence="1">Uncharacterized protein</fullName>
    </submittedName>
</protein>
<accession>A0ABQ0WX51</accession>
<sequence length="135" mass="15446">MKKILTIGLGMLSLSLILVTTPVTANAKVYSTLPKALRGNWKRHRSWVYIHGSFAYENADIYHGAKHSFWTGRTQQDTCPEKVRYVVSKGHGIYKVHTTTDMGGIHYHIDTFKRTKNTLRIKGYITFTSHHKAIE</sequence>